<evidence type="ECO:0000256" key="2">
    <source>
        <dbReference type="ARBA" id="ARBA00038358"/>
    </source>
</evidence>
<accession>A0ABZ0TTQ0</accession>
<evidence type="ECO:0000313" key="4">
    <source>
        <dbReference type="Proteomes" id="UP001324380"/>
    </source>
</evidence>
<comment type="similarity">
    <text evidence="2">Belongs to the glycosyl hydrolase 88 family.</text>
</comment>
<dbReference type="PANTHER" id="PTHR36845">
    <property type="entry name" value="HYDROLASE, PUTATIVE (AFU_ORTHOLOGUE AFUA_7G05090)-RELATED"/>
    <property type="match status" value="1"/>
</dbReference>
<dbReference type="InterPro" id="IPR008928">
    <property type="entry name" value="6-hairpin_glycosidase_sf"/>
</dbReference>
<dbReference type="PANTHER" id="PTHR36845:SF1">
    <property type="entry name" value="HYDROLASE, PUTATIVE (AFU_ORTHOLOGUE AFUA_7G05090)-RELATED"/>
    <property type="match status" value="1"/>
</dbReference>
<dbReference type="SUPFAM" id="SSF48208">
    <property type="entry name" value="Six-hairpin glycosidases"/>
    <property type="match status" value="1"/>
</dbReference>
<dbReference type="GO" id="GO:0016787">
    <property type="term" value="F:hydrolase activity"/>
    <property type="evidence" value="ECO:0007669"/>
    <property type="project" value="UniProtKB-KW"/>
</dbReference>
<evidence type="ECO:0000313" key="3">
    <source>
        <dbReference type="EMBL" id="WPU95543.1"/>
    </source>
</evidence>
<proteinExistence type="inferred from homology"/>
<dbReference type="RefSeq" id="WP_321564651.1">
    <property type="nucleotide sequence ID" value="NZ_CP139558.1"/>
</dbReference>
<dbReference type="EMBL" id="CP139558">
    <property type="protein sequence ID" value="WPU95543.1"/>
    <property type="molecule type" value="Genomic_DNA"/>
</dbReference>
<evidence type="ECO:0000256" key="1">
    <source>
        <dbReference type="ARBA" id="ARBA00022801"/>
    </source>
</evidence>
<sequence>MVLNIVPLLLYAQQDTAQVKMRELIANNFLFATRQYKLLIRNVPPEVMPKTYDVQKNKVIASDIKWWCSGFYPGTLLYLYEYSRDTAIMTEAVKRLSILEKEKTYTGNHDLGFMMYCSFGNAYRLTGNALYKAVIMTSAGSLATRYRPSVKAIQSWDASTNFKCPVIIDNMMNLELLEWAGHNGGDKRFEEIAANHANTTLRNHFRPNYSCYHVVDYDPASGQVIKKRTWQGYSDSSSWSRGQSWALYGYTMMYRFTKNKTYLQQAKQVADFILNNRNMPADKVPAWDFDAPDQPEQPKDASAAAIMASALLELGQYTYGKEKTRYINVAEKMLRSLSSSKYRAAYGSNGGFLLMHSTGALPFKSEVDVPLTYADYYFLEALLRYQKWYL</sequence>
<dbReference type="Pfam" id="PF07470">
    <property type="entry name" value="Glyco_hydro_88"/>
    <property type="match status" value="1"/>
</dbReference>
<keyword evidence="1 3" id="KW-0378">Hydrolase</keyword>
<name>A0ABZ0TTQ0_9SPHI</name>
<dbReference type="InterPro" id="IPR052369">
    <property type="entry name" value="UG_Glycosaminoglycan_Hydrolase"/>
</dbReference>
<dbReference type="InterPro" id="IPR012341">
    <property type="entry name" value="6hp_glycosidase-like_sf"/>
</dbReference>
<keyword evidence="4" id="KW-1185">Reference proteome</keyword>
<reference evidence="3 4" key="1">
    <citation type="submission" date="2023-11" db="EMBL/GenBank/DDBJ databases">
        <title>Analysis of the Genomes of Mucilaginibacter gossypii cycad 4 and M. sabulilitoris SNA2: microbes with the potential for plant growth promotion.</title>
        <authorList>
            <person name="Hirsch A.M."/>
            <person name="Humm E."/>
            <person name="Rubbi M."/>
            <person name="Del Vecchio G."/>
            <person name="Ha S.M."/>
            <person name="Pellegrini M."/>
            <person name="Gunsalus R.P."/>
        </authorList>
    </citation>
    <scope>NUCLEOTIDE SEQUENCE [LARGE SCALE GENOMIC DNA]</scope>
    <source>
        <strain evidence="3 4">SNA2</strain>
    </source>
</reference>
<dbReference type="Proteomes" id="UP001324380">
    <property type="component" value="Chromosome"/>
</dbReference>
<dbReference type="Gene3D" id="1.50.10.10">
    <property type="match status" value="1"/>
</dbReference>
<dbReference type="InterPro" id="IPR010905">
    <property type="entry name" value="Glyco_hydro_88"/>
</dbReference>
<gene>
    <name evidence="3" type="ORF">SNE25_08410</name>
</gene>
<organism evidence="3 4">
    <name type="scientific">Mucilaginibacter sabulilitoris</name>
    <dbReference type="NCBI Taxonomy" id="1173583"/>
    <lineage>
        <taxon>Bacteria</taxon>
        <taxon>Pseudomonadati</taxon>
        <taxon>Bacteroidota</taxon>
        <taxon>Sphingobacteriia</taxon>
        <taxon>Sphingobacteriales</taxon>
        <taxon>Sphingobacteriaceae</taxon>
        <taxon>Mucilaginibacter</taxon>
    </lineage>
</organism>
<protein>
    <submittedName>
        <fullName evidence="3">Glycoside hydrolase family 88 protein</fullName>
    </submittedName>
</protein>